<reference evidence="2 3" key="1">
    <citation type="submission" date="2023-02" db="EMBL/GenBank/DDBJ databases">
        <title>LHISI_Scaffold_Assembly.</title>
        <authorList>
            <person name="Stuart O.P."/>
            <person name="Cleave R."/>
            <person name="Magrath M.J.L."/>
            <person name="Mikheyev A.S."/>
        </authorList>
    </citation>
    <scope>NUCLEOTIDE SEQUENCE [LARGE SCALE GENOMIC DNA]</scope>
    <source>
        <strain evidence="2">Daus_M_001</strain>
        <tissue evidence="2">Leg muscle</tissue>
    </source>
</reference>
<feature type="compositionally biased region" description="Polar residues" evidence="1">
    <location>
        <begin position="1"/>
        <end position="17"/>
    </location>
</feature>
<comment type="caution">
    <text evidence="2">The sequence shown here is derived from an EMBL/GenBank/DDBJ whole genome shotgun (WGS) entry which is preliminary data.</text>
</comment>
<keyword evidence="3" id="KW-1185">Reference proteome</keyword>
<evidence type="ECO:0000313" key="2">
    <source>
        <dbReference type="EMBL" id="KAJ8867286.1"/>
    </source>
</evidence>
<name>A0ABQ9G8E1_9NEOP</name>
<sequence>MVSSRDLTFLNGTSRPPTSGEPLRLSERLTQGQPLETELLTSAEVAKWQWNMAAWFARNLAITGCSRCHKRLLAVVVDWQQVHKRRCCGSRLQQVHKGCWLVVIAAGVTNSYTPRHFGTLLTSEVIPGRWLWESCRMMLLVGGFSRGSPVSPATSFRRHSIFTPITLIGSQDLAVKRRRNLFTHSQISRATCFSRRDSKTSCTAIHVSSEAISLLDYYNSRASEVSANQSRTLNSTVLFILEPPSFPHWLLTKRDATPLPSQLHVIRGHNRQVFIYWRRISESRQVWPNGKPTARSRFSRGTPVSLTRYIPSPLLPCRRIPENKAEMKELLTPRPNSIPHTPATPFHRFDSKSVKNCEYNITGVSGSQLGAFRNLSPGLGTEATVYGLPSTLAVEGTWCRVRVLPAQERISVHIFPPSELRGSH</sequence>
<evidence type="ECO:0000256" key="1">
    <source>
        <dbReference type="SAM" id="MobiDB-lite"/>
    </source>
</evidence>
<evidence type="ECO:0000313" key="3">
    <source>
        <dbReference type="Proteomes" id="UP001159363"/>
    </source>
</evidence>
<accession>A0ABQ9G8E1</accession>
<organism evidence="2 3">
    <name type="scientific">Dryococelus australis</name>
    <dbReference type="NCBI Taxonomy" id="614101"/>
    <lineage>
        <taxon>Eukaryota</taxon>
        <taxon>Metazoa</taxon>
        <taxon>Ecdysozoa</taxon>
        <taxon>Arthropoda</taxon>
        <taxon>Hexapoda</taxon>
        <taxon>Insecta</taxon>
        <taxon>Pterygota</taxon>
        <taxon>Neoptera</taxon>
        <taxon>Polyneoptera</taxon>
        <taxon>Phasmatodea</taxon>
        <taxon>Verophasmatodea</taxon>
        <taxon>Anareolatae</taxon>
        <taxon>Phasmatidae</taxon>
        <taxon>Eurycanthinae</taxon>
        <taxon>Dryococelus</taxon>
    </lineage>
</organism>
<dbReference type="EMBL" id="JARBHB010000015">
    <property type="protein sequence ID" value="KAJ8867286.1"/>
    <property type="molecule type" value="Genomic_DNA"/>
</dbReference>
<proteinExistence type="predicted"/>
<feature type="region of interest" description="Disordered" evidence="1">
    <location>
        <begin position="1"/>
        <end position="24"/>
    </location>
</feature>
<gene>
    <name evidence="2" type="ORF">PR048_031085</name>
</gene>
<dbReference type="Proteomes" id="UP001159363">
    <property type="component" value="Chromosome 14"/>
</dbReference>
<protein>
    <submittedName>
        <fullName evidence="2">Uncharacterized protein</fullName>
    </submittedName>
</protein>